<dbReference type="InterPro" id="IPR001789">
    <property type="entry name" value="Sig_transdc_resp-reg_receiver"/>
</dbReference>
<dbReference type="EC" id="2.7.13.3" evidence="2"/>
<dbReference type="SUPFAM" id="SSF55874">
    <property type="entry name" value="ATPase domain of HSP90 chaperone/DNA topoisomerase II/histidine kinase"/>
    <property type="match status" value="1"/>
</dbReference>
<feature type="domain" description="Signal transduction histidine kinase dimerisation/phosphoacceptor" evidence="7">
    <location>
        <begin position="279"/>
        <end position="346"/>
    </location>
</feature>
<dbReference type="InterPro" id="IPR003661">
    <property type="entry name" value="HisK_dim/P_dom"/>
</dbReference>
<reference evidence="9 10" key="1">
    <citation type="submission" date="2020-03" db="EMBL/GenBank/DDBJ databases">
        <title>Sphingomonas sp. nov., isolated from fish.</title>
        <authorList>
            <person name="Hyun D.-W."/>
            <person name="Bae J.-W."/>
        </authorList>
    </citation>
    <scope>NUCLEOTIDE SEQUENCE [LARGE SCALE GENOMIC DNA]</scope>
    <source>
        <strain evidence="9 10">HDW15C</strain>
    </source>
</reference>
<evidence type="ECO:0000259" key="8">
    <source>
        <dbReference type="SMART" id="SM00448"/>
    </source>
</evidence>
<keyword evidence="3" id="KW-0597">Phosphoprotein</keyword>
<gene>
    <name evidence="9" type="ORF">G7078_07175</name>
</gene>
<dbReference type="InterPro" id="IPR003594">
    <property type="entry name" value="HATPase_dom"/>
</dbReference>
<dbReference type="InterPro" id="IPR011006">
    <property type="entry name" value="CheY-like_superfamily"/>
</dbReference>
<accession>A0A6G7ZNN9</accession>
<evidence type="ECO:0000256" key="3">
    <source>
        <dbReference type="ARBA" id="ARBA00022553"/>
    </source>
</evidence>
<dbReference type="Gene3D" id="3.40.50.2300">
    <property type="match status" value="1"/>
</dbReference>
<feature type="transmembrane region" description="Helical" evidence="5">
    <location>
        <begin position="15"/>
        <end position="35"/>
    </location>
</feature>
<keyword evidence="5" id="KW-0472">Membrane</keyword>
<comment type="catalytic activity">
    <reaction evidence="1">
        <text>ATP + protein L-histidine = ADP + protein N-phospho-L-histidine.</text>
        <dbReference type="EC" id="2.7.13.3"/>
    </reaction>
</comment>
<sequence>MTEGGDGIRFDWRRGGAAAGAFFAMLVLLGMVFLVKVSNDARDEALQLERHAYDVTLLTRSVDASISRSEAALGRFALDEDRDTGNIYYDQWSLAGRQIEQLKSLLRNDSRQLERVHALERLYDNLGGQFATAARIVATRSGANGLSYYYSATKSGVGPALRSKLREVADSERVALQDRMQQTRLFSARADQLTDYLSWLGVIVGFGAIFLGVIAIQAVRQFAYARRDAENESQRAELLEQAVAERTQELRTANEALRAEAEERQAAEAQLRQVQKMEAVGQLTGGIAHDFNNMLAVVVGGVDLARRRLNGPRREVLNHLNNAMEGATRAAALTRRLLSFARSEPLLPERVDAAELVAGMSDLLDRTLGERIRVEVDLAAETWPIYVDPHQLENAIVNLAVNARDAMNEMGALRIATRNVTLGASEVGDVQAGDYVQVSVTDTGCGMTPEVIERAFEPFFTTKAVGKGTGLGLSQIFGFAHQSGGEVGIDSQLGRGTTVSLYLPRTRVEARARLHATQRVDNDVTVPGARILVVEDDPRVRSSTVEALQDLDYDPIACDSGAEAIRLFDSRTFDLVISDVIMPEMTGPELIKVLKERRTDFAVLFVTGYVGEGESDDLIGHELLRKPFTVTALASAVGAALSRGPSARPRSSGAAAAM</sequence>
<dbReference type="InterPro" id="IPR004358">
    <property type="entry name" value="Sig_transdc_His_kin-like_C"/>
</dbReference>
<dbReference type="Gene3D" id="1.10.287.130">
    <property type="match status" value="1"/>
</dbReference>
<dbReference type="SMART" id="SM00388">
    <property type="entry name" value="HisKA"/>
    <property type="match status" value="1"/>
</dbReference>
<dbReference type="EMBL" id="CP049871">
    <property type="protein sequence ID" value="QIL02591.1"/>
    <property type="molecule type" value="Genomic_DNA"/>
</dbReference>
<dbReference type="SUPFAM" id="SSF47384">
    <property type="entry name" value="Homodimeric domain of signal transducing histidine kinase"/>
    <property type="match status" value="1"/>
</dbReference>
<evidence type="ECO:0000313" key="9">
    <source>
        <dbReference type="EMBL" id="QIL02591.1"/>
    </source>
</evidence>
<evidence type="ECO:0000256" key="2">
    <source>
        <dbReference type="ARBA" id="ARBA00012438"/>
    </source>
</evidence>
<dbReference type="RefSeq" id="WP_166094489.1">
    <property type="nucleotide sequence ID" value="NZ_CP049871.1"/>
</dbReference>
<dbReference type="AlphaFoldDB" id="A0A6G7ZNN9"/>
<dbReference type="SUPFAM" id="SSF52172">
    <property type="entry name" value="CheY-like"/>
    <property type="match status" value="1"/>
</dbReference>
<keyword evidence="4" id="KW-0175">Coiled coil</keyword>
<feature type="transmembrane region" description="Helical" evidence="5">
    <location>
        <begin position="196"/>
        <end position="219"/>
    </location>
</feature>
<dbReference type="Pfam" id="PF02518">
    <property type="entry name" value="HATPase_c"/>
    <property type="match status" value="1"/>
</dbReference>
<dbReference type="InterPro" id="IPR036890">
    <property type="entry name" value="HATPase_C_sf"/>
</dbReference>
<dbReference type="InterPro" id="IPR036097">
    <property type="entry name" value="HisK_dim/P_sf"/>
</dbReference>
<dbReference type="KEGG" id="ssin:G7078_07175"/>
<feature type="domain" description="Histidine kinase/HSP90-like ATPase" evidence="6">
    <location>
        <begin position="387"/>
        <end position="507"/>
    </location>
</feature>
<dbReference type="SMART" id="SM00387">
    <property type="entry name" value="HATPase_c"/>
    <property type="match status" value="1"/>
</dbReference>
<dbReference type="PRINTS" id="PR00344">
    <property type="entry name" value="BCTRLSENSOR"/>
</dbReference>
<dbReference type="Gene3D" id="3.30.565.10">
    <property type="entry name" value="Histidine kinase-like ATPase, C-terminal domain"/>
    <property type="match status" value="1"/>
</dbReference>
<feature type="domain" description="Response regulatory" evidence="8">
    <location>
        <begin position="529"/>
        <end position="637"/>
    </location>
</feature>
<feature type="coiled-coil region" evidence="4">
    <location>
        <begin position="229"/>
        <end position="277"/>
    </location>
</feature>
<evidence type="ECO:0000256" key="5">
    <source>
        <dbReference type="SAM" id="Phobius"/>
    </source>
</evidence>
<keyword evidence="5" id="KW-0812">Transmembrane</keyword>
<dbReference type="GO" id="GO:0000155">
    <property type="term" value="F:phosphorelay sensor kinase activity"/>
    <property type="evidence" value="ECO:0007669"/>
    <property type="project" value="InterPro"/>
</dbReference>
<evidence type="ECO:0000256" key="4">
    <source>
        <dbReference type="SAM" id="Coils"/>
    </source>
</evidence>
<evidence type="ECO:0000256" key="1">
    <source>
        <dbReference type="ARBA" id="ARBA00000085"/>
    </source>
</evidence>
<dbReference type="SMART" id="SM00448">
    <property type="entry name" value="REC"/>
    <property type="match status" value="1"/>
</dbReference>
<dbReference type="PANTHER" id="PTHR43065">
    <property type="entry name" value="SENSOR HISTIDINE KINASE"/>
    <property type="match status" value="1"/>
</dbReference>
<dbReference type="Pfam" id="PF00072">
    <property type="entry name" value="Response_reg"/>
    <property type="match status" value="1"/>
</dbReference>
<evidence type="ECO:0000259" key="7">
    <source>
        <dbReference type="SMART" id="SM00388"/>
    </source>
</evidence>
<organism evidence="9 10">
    <name type="scientific">Sphingomonas sinipercae</name>
    <dbReference type="NCBI Taxonomy" id="2714944"/>
    <lineage>
        <taxon>Bacteria</taxon>
        <taxon>Pseudomonadati</taxon>
        <taxon>Pseudomonadota</taxon>
        <taxon>Alphaproteobacteria</taxon>
        <taxon>Sphingomonadales</taxon>
        <taxon>Sphingomonadaceae</taxon>
        <taxon>Sphingomonas</taxon>
    </lineage>
</organism>
<dbReference type="Proteomes" id="UP000502502">
    <property type="component" value="Chromosome"/>
</dbReference>
<protein>
    <recommendedName>
        <fullName evidence="2">histidine kinase</fullName>
        <ecNumber evidence="2">2.7.13.3</ecNumber>
    </recommendedName>
</protein>
<keyword evidence="10" id="KW-1185">Reference proteome</keyword>
<evidence type="ECO:0000259" key="6">
    <source>
        <dbReference type="SMART" id="SM00387"/>
    </source>
</evidence>
<evidence type="ECO:0000313" key="10">
    <source>
        <dbReference type="Proteomes" id="UP000502502"/>
    </source>
</evidence>
<name>A0A6G7ZNN9_9SPHN</name>
<dbReference type="PANTHER" id="PTHR43065:SF49">
    <property type="entry name" value="HISTIDINE KINASE"/>
    <property type="match status" value="1"/>
</dbReference>
<keyword evidence="5" id="KW-1133">Transmembrane helix</keyword>
<proteinExistence type="predicted"/>